<feature type="transmembrane region" description="Helical" evidence="7">
    <location>
        <begin position="203"/>
        <end position="223"/>
    </location>
</feature>
<keyword evidence="6 7" id="KW-0472">Membrane</keyword>
<name>A0ABN6MIR8_9ACTN</name>
<feature type="transmembrane region" description="Helical" evidence="7">
    <location>
        <begin position="162"/>
        <end position="183"/>
    </location>
</feature>
<feature type="transmembrane region" description="Helical" evidence="7">
    <location>
        <begin position="97"/>
        <end position="118"/>
    </location>
</feature>
<comment type="subcellular location">
    <subcellularLocation>
        <location evidence="1">Cell membrane</location>
        <topology evidence="1">Multi-pass membrane protein</topology>
    </subcellularLocation>
</comment>
<evidence type="ECO:0000313" key="9">
    <source>
        <dbReference type="Proteomes" id="UP001320544"/>
    </source>
</evidence>
<feature type="transmembrane region" description="Helical" evidence="7">
    <location>
        <begin position="239"/>
        <end position="259"/>
    </location>
</feature>
<evidence type="ECO:0000256" key="6">
    <source>
        <dbReference type="ARBA" id="ARBA00023136"/>
    </source>
</evidence>
<evidence type="ECO:0000256" key="3">
    <source>
        <dbReference type="ARBA" id="ARBA00022475"/>
    </source>
</evidence>
<reference evidence="8 9" key="1">
    <citation type="submission" date="2022-01" db="EMBL/GenBank/DDBJ databases">
        <title>Novel bile acid biosynthetic pathways are enriched in the microbiome of centenarians.</title>
        <authorList>
            <person name="Sato Y."/>
            <person name="Atarashi K."/>
            <person name="Plichta R.D."/>
            <person name="Arai Y."/>
            <person name="Sasajima S."/>
            <person name="Kearney M.S."/>
            <person name="Suda W."/>
            <person name="Takeshita K."/>
            <person name="Sasaki T."/>
            <person name="Okamoto S."/>
            <person name="Skelly N.A."/>
            <person name="Okamura Y."/>
            <person name="Vlamakis H."/>
            <person name="Li Y."/>
            <person name="Tanoue T."/>
            <person name="Takei H."/>
            <person name="Nittono H."/>
            <person name="Narushima S."/>
            <person name="Irie J."/>
            <person name="Itoh H."/>
            <person name="Moriya K."/>
            <person name="Sugiura Y."/>
            <person name="Suematsu M."/>
            <person name="Moritoki N."/>
            <person name="Shibata S."/>
            <person name="Littman R.D."/>
            <person name="Fischbach A.M."/>
            <person name="Uwamino Y."/>
            <person name="Inoue T."/>
            <person name="Honda A."/>
            <person name="Hattori M."/>
            <person name="Murai T."/>
            <person name="Xavier J.R."/>
            <person name="Hirose N."/>
            <person name="Honda K."/>
        </authorList>
    </citation>
    <scope>NUCLEOTIDE SEQUENCE [LARGE SCALE GENOMIC DNA]</scope>
    <source>
        <strain evidence="8 9">CE91-St30</strain>
    </source>
</reference>
<sequence>METSFFGSLVIAYLFLGGASAGAFFVMSAWSLGFYRSDTAARHHIRLRTAFKALKGRVYTIGLIMLAVSLACLVFDLQYPDRALLLFFRPRPTPMTFGAYALAVEAILGLLLALANVFKIPFLDGRVKRVLEVLCAICSIAVMGYTGVLLASQAAVPLWHEWSLVALFFFSALSSGVSVVLLIDYFIQGQTLLLRAARPLQKAHLACLVLEGISLAFFVHATLTKPAAANSVALLMDPAMLSTAVVGVIGMGILVPFALELNSLMHKDCRTIPVSDVICLIGSFCLRYCVVICGVH</sequence>
<dbReference type="Proteomes" id="UP001320544">
    <property type="component" value="Chromosome"/>
</dbReference>
<feature type="transmembrane region" description="Helical" evidence="7">
    <location>
        <begin position="56"/>
        <end position="77"/>
    </location>
</feature>
<feature type="transmembrane region" description="Helical" evidence="7">
    <location>
        <begin position="130"/>
        <end position="156"/>
    </location>
</feature>
<dbReference type="InterPro" id="IPR005614">
    <property type="entry name" value="NrfD-like"/>
</dbReference>
<keyword evidence="4 7" id="KW-0812">Transmembrane</keyword>
<feature type="transmembrane region" description="Helical" evidence="7">
    <location>
        <begin position="12"/>
        <end position="35"/>
    </location>
</feature>
<dbReference type="InterPro" id="IPR052049">
    <property type="entry name" value="Electron_transfer_protein"/>
</dbReference>
<evidence type="ECO:0000313" key="8">
    <source>
        <dbReference type="EMBL" id="BDE97896.1"/>
    </source>
</evidence>
<dbReference type="PANTHER" id="PTHR34856">
    <property type="entry name" value="PROTEIN NRFD"/>
    <property type="match status" value="1"/>
</dbReference>
<comment type="similarity">
    <text evidence="2">Belongs to the NrfD family.</text>
</comment>
<proteinExistence type="inferred from homology"/>
<dbReference type="EMBL" id="AP025564">
    <property type="protein sequence ID" value="BDE97896.1"/>
    <property type="molecule type" value="Genomic_DNA"/>
</dbReference>
<keyword evidence="5 7" id="KW-1133">Transmembrane helix</keyword>
<accession>A0ABN6MIR8</accession>
<evidence type="ECO:0000256" key="5">
    <source>
        <dbReference type="ARBA" id="ARBA00022989"/>
    </source>
</evidence>
<keyword evidence="9" id="KW-1185">Reference proteome</keyword>
<keyword evidence="3" id="KW-1003">Cell membrane</keyword>
<gene>
    <name evidence="8" type="ORF">CE91St30_32290</name>
</gene>
<dbReference type="PANTHER" id="PTHR34856:SF2">
    <property type="entry name" value="PROTEIN NRFD"/>
    <property type="match status" value="1"/>
</dbReference>
<dbReference type="Gene3D" id="1.20.1630.10">
    <property type="entry name" value="Formate dehydrogenase/DMSO reductase domain"/>
    <property type="match status" value="1"/>
</dbReference>
<dbReference type="Pfam" id="PF03916">
    <property type="entry name" value="NrfD"/>
    <property type="match status" value="1"/>
</dbReference>
<evidence type="ECO:0000256" key="7">
    <source>
        <dbReference type="SAM" id="Phobius"/>
    </source>
</evidence>
<evidence type="ECO:0000256" key="2">
    <source>
        <dbReference type="ARBA" id="ARBA00008929"/>
    </source>
</evidence>
<organism evidence="8 9">
    <name type="scientific">Raoultibacter timonensis</name>
    <dbReference type="NCBI Taxonomy" id="1907662"/>
    <lineage>
        <taxon>Bacteria</taxon>
        <taxon>Bacillati</taxon>
        <taxon>Actinomycetota</taxon>
        <taxon>Coriobacteriia</taxon>
        <taxon>Eggerthellales</taxon>
        <taxon>Eggerthellaceae</taxon>
        <taxon>Raoultibacter</taxon>
    </lineage>
</organism>
<evidence type="ECO:0000256" key="1">
    <source>
        <dbReference type="ARBA" id="ARBA00004651"/>
    </source>
</evidence>
<protein>
    <submittedName>
        <fullName evidence="8">Oxidoreductase</fullName>
    </submittedName>
</protein>
<evidence type="ECO:0000256" key="4">
    <source>
        <dbReference type="ARBA" id="ARBA00022692"/>
    </source>
</evidence>